<name>A0A9N7Y7J2_PLEPL</name>
<feature type="compositionally biased region" description="Pro residues" evidence="1">
    <location>
        <begin position="16"/>
        <end position="31"/>
    </location>
</feature>
<gene>
    <name evidence="2" type="ORF">PLEPLA_LOCUS3280</name>
</gene>
<dbReference type="AlphaFoldDB" id="A0A9N7Y7J2"/>
<evidence type="ECO:0000313" key="2">
    <source>
        <dbReference type="EMBL" id="CAB1415563.1"/>
    </source>
</evidence>
<dbReference type="Proteomes" id="UP001153269">
    <property type="component" value="Unassembled WGS sequence"/>
</dbReference>
<proteinExistence type="predicted"/>
<keyword evidence="3" id="KW-1185">Reference proteome</keyword>
<accession>A0A9N7Y7J2</accession>
<evidence type="ECO:0000313" key="3">
    <source>
        <dbReference type="Proteomes" id="UP001153269"/>
    </source>
</evidence>
<reference evidence="2" key="1">
    <citation type="submission" date="2020-03" db="EMBL/GenBank/DDBJ databases">
        <authorList>
            <person name="Weist P."/>
        </authorList>
    </citation>
    <scope>NUCLEOTIDE SEQUENCE</scope>
</reference>
<feature type="compositionally biased region" description="Basic and acidic residues" evidence="1">
    <location>
        <begin position="64"/>
        <end position="73"/>
    </location>
</feature>
<feature type="region of interest" description="Disordered" evidence="1">
    <location>
        <begin position="1"/>
        <end position="96"/>
    </location>
</feature>
<protein>
    <submittedName>
        <fullName evidence="2">Uncharacterized protein</fullName>
    </submittedName>
</protein>
<evidence type="ECO:0000256" key="1">
    <source>
        <dbReference type="SAM" id="MobiDB-lite"/>
    </source>
</evidence>
<feature type="compositionally biased region" description="Basic and acidic residues" evidence="1">
    <location>
        <begin position="1"/>
        <end position="11"/>
    </location>
</feature>
<sequence length="118" mass="12625">MSHRLHPDVTRRSLQPKPPPLPARRPVPRKPPSSGECADVAPGIAQSPPGSASYCLRIALSSRMGDEEGRGGGEKSPPPPHRSGQSQRCSAGSRRCPLSPYRLRCLQGPSEISKEKGV</sequence>
<comment type="caution">
    <text evidence="2">The sequence shown here is derived from an EMBL/GenBank/DDBJ whole genome shotgun (WGS) entry which is preliminary data.</text>
</comment>
<dbReference type="EMBL" id="CADEAL010000162">
    <property type="protein sequence ID" value="CAB1415563.1"/>
    <property type="molecule type" value="Genomic_DNA"/>
</dbReference>
<organism evidence="2 3">
    <name type="scientific">Pleuronectes platessa</name>
    <name type="common">European plaice</name>
    <dbReference type="NCBI Taxonomy" id="8262"/>
    <lineage>
        <taxon>Eukaryota</taxon>
        <taxon>Metazoa</taxon>
        <taxon>Chordata</taxon>
        <taxon>Craniata</taxon>
        <taxon>Vertebrata</taxon>
        <taxon>Euteleostomi</taxon>
        <taxon>Actinopterygii</taxon>
        <taxon>Neopterygii</taxon>
        <taxon>Teleostei</taxon>
        <taxon>Neoteleostei</taxon>
        <taxon>Acanthomorphata</taxon>
        <taxon>Carangaria</taxon>
        <taxon>Pleuronectiformes</taxon>
        <taxon>Pleuronectoidei</taxon>
        <taxon>Pleuronectidae</taxon>
        <taxon>Pleuronectes</taxon>
    </lineage>
</organism>